<evidence type="ECO:0000313" key="3">
    <source>
        <dbReference type="EMBL" id="KAK3284400.1"/>
    </source>
</evidence>
<dbReference type="Proteomes" id="UP001190700">
    <property type="component" value="Unassembled WGS sequence"/>
</dbReference>
<dbReference type="InterPro" id="IPR021922">
    <property type="entry name" value="Par3/HAL_N"/>
</dbReference>
<dbReference type="Gene3D" id="3.10.20.90">
    <property type="entry name" value="Phosphatidylinositol 3-kinase Catalytic Subunit, Chain A, domain 1"/>
    <property type="match status" value="1"/>
</dbReference>
<dbReference type="AlphaFoldDB" id="A0AAE0GUF0"/>
<dbReference type="EMBL" id="LGRX02002290">
    <property type="protein sequence ID" value="KAK3284400.1"/>
    <property type="molecule type" value="Genomic_DNA"/>
</dbReference>
<reference evidence="3 4" key="1">
    <citation type="journal article" date="2015" name="Genome Biol. Evol.">
        <title>Comparative Genomics of a Bacterivorous Green Alga Reveals Evolutionary Causalities and Consequences of Phago-Mixotrophic Mode of Nutrition.</title>
        <authorList>
            <person name="Burns J.A."/>
            <person name="Paasch A."/>
            <person name="Narechania A."/>
            <person name="Kim E."/>
        </authorList>
    </citation>
    <scope>NUCLEOTIDE SEQUENCE [LARGE SCALE GENOMIC DNA]</scope>
    <source>
        <strain evidence="3 4">PLY_AMNH</strain>
    </source>
</reference>
<name>A0AAE0GUF0_9CHLO</name>
<feature type="region of interest" description="Disordered" evidence="1">
    <location>
        <begin position="215"/>
        <end position="249"/>
    </location>
</feature>
<evidence type="ECO:0000259" key="2">
    <source>
        <dbReference type="Pfam" id="PF12053"/>
    </source>
</evidence>
<evidence type="ECO:0000313" key="4">
    <source>
        <dbReference type="Proteomes" id="UP001190700"/>
    </source>
</evidence>
<gene>
    <name evidence="3" type="ORF">CYMTET_7948</name>
</gene>
<dbReference type="Pfam" id="PF12053">
    <property type="entry name" value="Par3_HAL_N_term"/>
    <property type="match status" value="1"/>
</dbReference>
<evidence type="ECO:0000256" key="1">
    <source>
        <dbReference type="SAM" id="MobiDB-lite"/>
    </source>
</evidence>
<organism evidence="3 4">
    <name type="scientific">Cymbomonas tetramitiformis</name>
    <dbReference type="NCBI Taxonomy" id="36881"/>
    <lineage>
        <taxon>Eukaryota</taxon>
        <taxon>Viridiplantae</taxon>
        <taxon>Chlorophyta</taxon>
        <taxon>Pyramimonadophyceae</taxon>
        <taxon>Pyramimonadales</taxon>
        <taxon>Pyramimonadaceae</taxon>
        <taxon>Cymbomonas</taxon>
    </lineage>
</organism>
<protein>
    <recommendedName>
        <fullName evidence="2">Par3/HAL N-terminal domain-containing protein</fullName>
    </recommendedName>
</protein>
<sequence length="322" mass="34661">MSVVRRVYIRHECLGDDDLFVPCTDLATIEDLANESATRLGRLGIRIPSDNLALSTKQSGLLDSNDLIQDILTDGQVVIASTESAHLCVAPHILLQHPCLKEDISLWVPISGLPTIEALRVAAENLLQQSDPSLRIATLQTEEGTTLSTDAVPEEVVTSGQTLVAASAALRNSRATRRDSAIFAANGMPTASSIVFELNQELAPESQAYLESTCRARENGERSSLSSEKDPVMASISNSEGPSTKSSSLKASSLSSALTYLTVSKESASEKLTYFISTRDELLKRLPGGSWAVFGSDRRPQFKNSSPRALSASPTSQTWHSE</sequence>
<proteinExistence type="predicted"/>
<keyword evidence="4" id="KW-1185">Reference proteome</keyword>
<accession>A0AAE0GUF0</accession>
<feature type="compositionally biased region" description="Polar residues" evidence="1">
    <location>
        <begin position="302"/>
        <end position="322"/>
    </location>
</feature>
<feature type="region of interest" description="Disordered" evidence="1">
    <location>
        <begin position="296"/>
        <end position="322"/>
    </location>
</feature>
<feature type="compositionally biased region" description="Basic and acidic residues" evidence="1">
    <location>
        <begin position="215"/>
        <end position="231"/>
    </location>
</feature>
<comment type="caution">
    <text evidence="3">The sequence shown here is derived from an EMBL/GenBank/DDBJ whole genome shotgun (WGS) entry which is preliminary data.</text>
</comment>
<feature type="domain" description="Par3/HAL N-terminal" evidence="2">
    <location>
        <begin position="13"/>
        <end position="83"/>
    </location>
</feature>